<dbReference type="Proteomes" id="UP001415857">
    <property type="component" value="Unassembled WGS sequence"/>
</dbReference>
<protein>
    <submittedName>
        <fullName evidence="1">Uncharacterized protein</fullName>
    </submittedName>
</protein>
<keyword evidence="2" id="KW-1185">Reference proteome</keyword>
<dbReference type="PANTHER" id="PTHR35286:SF1">
    <property type="entry name" value="EXPRESSED PROTEIN"/>
    <property type="match status" value="1"/>
</dbReference>
<organism evidence="1 2">
    <name type="scientific">Liquidambar formosana</name>
    <name type="common">Formosan gum</name>
    <dbReference type="NCBI Taxonomy" id="63359"/>
    <lineage>
        <taxon>Eukaryota</taxon>
        <taxon>Viridiplantae</taxon>
        <taxon>Streptophyta</taxon>
        <taxon>Embryophyta</taxon>
        <taxon>Tracheophyta</taxon>
        <taxon>Spermatophyta</taxon>
        <taxon>Magnoliopsida</taxon>
        <taxon>eudicotyledons</taxon>
        <taxon>Gunneridae</taxon>
        <taxon>Pentapetalae</taxon>
        <taxon>Saxifragales</taxon>
        <taxon>Altingiaceae</taxon>
        <taxon>Liquidambar</taxon>
    </lineage>
</organism>
<comment type="caution">
    <text evidence="1">The sequence shown here is derived from an EMBL/GenBank/DDBJ whole genome shotgun (WGS) entry which is preliminary data.</text>
</comment>
<dbReference type="AlphaFoldDB" id="A0AAP0RJP9"/>
<dbReference type="EMBL" id="JBBPBK010000008">
    <property type="protein sequence ID" value="KAK9279329.1"/>
    <property type="molecule type" value="Genomic_DNA"/>
</dbReference>
<proteinExistence type="predicted"/>
<accession>A0AAP0RJP9</accession>
<sequence length="183" mass="21340">MSSYKDTYINSIFLQSLNPLNLHTNLAPFQPSDLHHHTDSRTPIAKEETKIQKEIIEAITTGKLETLKPNSGEAVPIGEHYICVSFYEETESDYRVWEWHGHVVCYNEENGYTQEYVYGNYFERMMRRLVVDERDDDDYSEREGRERSLGLGELIGGLSLRNDGILGRNMNASFDRIWYFGRS</sequence>
<dbReference type="PANTHER" id="PTHR35286">
    <property type="entry name" value="EXPRESSED PROTEIN"/>
    <property type="match status" value="1"/>
</dbReference>
<evidence type="ECO:0000313" key="2">
    <source>
        <dbReference type="Proteomes" id="UP001415857"/>
    </source>
</evidence>
<evidence type="ECO:0000313" key="1">
    <source>
        <dbReference type="EMBL" id="KAK9279329.1"/>
    </source>
</evidence>
<reference evidence="1 2" key="1">
    <citation type="journal article" date="2024" name="Plant J.">
        <title>Genome sequences and population genomics reveal climatic adaptation and genomic divergence between two closely related sweetgum species.</title>
        <authorList>
            <person name="Xu W.Q."/>
            <person name="Ren C.Q."/>
            <person name="Zhang X.Y."/>
            <person name="Comes H.P."/>
            <person name="Liu X.H."/>
            <person name="Li Y.G."/>
            <person name="Kettle C.J."/>
            <person name="Jalonen R."/>
            <person name="Gaisberger H."/>
            <person name="Ma Y.Z."/>
            <person name="Qiu Y.X."/>
        </authorList>
    </citation>
    <scope>NUCLEOTIDE SEQUENCE [LARGE SCALE GENOMIC DNA]</scope>
    <source>
        <strain evidence="1">Hangzhou</strain>
    </source>
</reference>
<gene>
    <name evidence="1" type="ORF">L1049_013008</name>
</gene>
<name>A0AAP0RJP9_LIQFO</name>